<name>A0A563W307_9CYAN</name>
<dbReference type="Proteomes" id="UP000320055">
    <property type="component" value="Unassembled WGS sequence"/>
</dbReference>
<evidence type="ECO:0000313" key="1">
    <source>
        <dbReference type="EMBL" id="VEP18071.1"/>
    </source>
</evidence>
<organism evidence="1 2">
    <name type="scientific">Hyella patelloides LEGE 07179</name>
    <dbReference type="NCBI Taxonomy" id="945734"/>
    <lineage>
        <taxon>Bacteria</taxon>
        <taxon>Bacillati</taxon>
        <taxon>Cyanobacteriota</taxon>
        <taxon>Cyanophyceae</taxon>
        <taxon>Pleurocapsales</taxon>
        <taxon>Hyellaceae</taxon>
        <taxon>Hyella</taxon>
    </lineage>
</organism>
<sequence length="319" mass="33899">MPIMSISLSKFAPIAIFASLFSLGNLITLDSANAYSVDFSNGDFQSSTSLDGPAGWTGTGSTDIGGTYSGVDFNGTNQGIITTACPSGNLTLCLNDRNDDPGTNTGTFNLRTQDQISASPEIAALQTQLGLSANDFSIQREIDGTPLVDTEGNPLYRLPKEGSAIFQDITITNDNNRNTQITFNWDFLTNDGAGSLGDKDFGFISLAKIDENTGQPDISFAPIVISLEDSTGSIPTASGNNYQTNTSPYAAFSDDYDLSTGQYRVGFGVIDVDGVGNSSALLIDEFLVEDVPFEFTPSTGIGLVLGLIGLKKLRHRFKK</sequence>
<reference evidence="1 2" key="1">
    <citation type="submission" date="2019-01" db="EMBL/GenBank/DDBJ databases">
        <authorList>
            <person name="Brito A."/>
        </authorList>
    </citation>
    <scope>NUCLEOTIDE SEQUENCE [LARGE SCALE GENOMIC DNA]</scope>
    <source>
        <strain evidence="1">1</strain>
    </source>
</reference>
<protein>
    <submittedName>
        <fullName evidence="1">Uncharacterized protein</fullName>
    </submittedName>
</protein>
<gene>
    <name evidence="1" type="ORF">H1P_6840002</name>
</gene>
<evidence type="ECO:0000313" key="2">
    <source>
        <dbReference type="Proteomes" id="UP000320055"/>
    </source>
</evidence>
<dbReference type="AlphaFoldDB" id="A0A563W307"/>
<dbReference type="EMBL" id="CAACVJ010000650">
    <property type="protein sequence ID" value="VEP18071.1"/>
    <property type="molecule type" value="Genomic_DNA"/>
</dbReference>
<keyword evidence="2" id="KW-1185">Reference proteome</keyword>
<proteinExistence type="predicted"/>
<accession>A0A563W307</accession>